<evidence type="ECO:0000313" key="4">
    <source>
        <dbReference type="Proteomes" id="UP000324800"/>
    </source>
</evidence>
<sequence length="983" mass="112868">MKTNQLLLEKQQAGLLMHQQQLELESYIMQLIQKCSVLAINNEETLKQVVNMFGVDVLGSYICDDAENDYYNSLQQQQQQQQSQQMDQSGSQFQFLPMGQQAQEQQGDENHGIAYALSASSFSKLPTVKTIQMKQSQSNSVLPYSSSSYSSSSSSGSSISSYQFIPTILNSRILSHTILLLCAKEIRLIQITNEREYKSRIDKLQTDNKINDSGQNYNTFISMLIKLYCQSQMKEVEFLQEYRETLLNENANANDNVTSLKLNKALIQREKQQQMMIYQNMQQKLNKDIGIVEREYSDQANRELYSNINQIESKSERKLINILNLIRALASYSQTSSSQSGQSGNPDANSSSLSTFPPSLLTFSFQLMFFTQKSGYKWMDLFILEDTIGEAVQPCSSHSYMQKSSYSFQSSLSQSSSSSLAFLPSLPLSDLLFIFTVDYAEINESDVIQLIEQFRPHKQMKSILKKQRKALNKRRKKAQIEMEENRYNQQFVDVKKQQKQRYASEMQEQQQQIMKFAQKKIKIIVWYSPNAERDGKAKIGLQILAQIEKKEEKKDLDVFEQMKEKVKEILIEKLKKTKISQFRADMYIRERIAFSVLVERYMKIFFDNKMNNGPEISQLQQFSGSDLLQNVNILQILINAILSTRQNIRRNALITLLALIPSPSAYSSLSPNSIYSNQFSNNSSSQSHSFSNLTSSSFNTRNLLCIILEEIINTNILSLIRMILINSQDPNDDINDGSDPEFERDRNERQREAQICMEIIKKIFDIMEYIGDGFIDFSDSIDQRRNEQLLEAEPDISSNEIQLSLQGDESFKTQFGALHPIQQYEIQHSFSPSLISHNPIKFKPTSIAVSTFISAYGTNDEKQQQQKQHEYITMSEYCTSLFNRILTPLHATPLFIHIISLYSTQSNCGILCSLINRSSTDTLKVLIQTVVPYALLGAIHAQKREVVVSALIRMLKIVKKQQKLEWVYEAQKKLIRLSSDSSV</sequence>
<feature type="coiled-coil region" evidence="1">
    <location>
        <begin position="461"/>
        <end position="519"/>
    </location>
</feature>
<proteinExistence type="predicted"/>
<evidence type="ECO:0000256" key="1">
    <source>
        <dbReference type="SAM" id="Coils"/>
    </source>
</evidence>
<evidence type="ECO:0000313" key="3">
    <source>
        <dbReference type="EMBL" id="KAA6386924.1"/>
    </source>
</evidence>
<name>A0A5J4VW28_9EUKA</name>
<evidence type="ECO:0000256" key="2">
    <source>
        <dbReference type="SAM" id="MobiDB-lite"/>
    </source>
</evidence>
<feature type="compositionally biased region" description="Acidic residues" evidence="2">
    <location>
        <begin position="730"/>
        <end position="740"/>
    </location>
</feature>
<protein>
    <submittedName>
        <fullName evidence="3">Uncharacterized protein</fullName>
    </submittedName>
</protein>
<reference evidence="3 4" key="1">
    <citation type="submission" date="2019-03" db="EMBL/GenBank/DDBJ databases">
        <title>Single cell metagenomics reveals metabolic interactions within the superorganism composed of flagellate Streblomastix strix and complex community of Bacteroidetes bacteria on its surface.</title>
        <authorList>
            <person name="Treitli S.C."/>
            <person name="Kolisko M."/>
            <person name="Husnik F."/>
            <person name="Keeling P."/>
            <person name="Hampl V."/>
        </authorList>
    </citation>
    <scope>NUCLEOTIDE SEQUENCE [LARGE SCALE GENOMIC DNA]</scope>
    <source>
        <strain evidence="3">ST1C</strain>
    </source>
</reference>
<dbReference type="AlphaFoldDB" id="A0A5J4VW28"/>
<organism evidence="3 4">
    <name type="scientific">Streblomastix strix</name>
    <dbReference type="NCBI Taxonomy" id="222440"/>
    <lineage>
        <taxon>Eukaryota</taxon>
        <taxon>Metamonada</taxon>
        <taxon>Preaxostyla</taxon>
        <taxon>Oxymonadida</taxon>
        <taxon>Streblomastigidae</taxon>
        <taxon>Streblomastix</taxon>
    </lineage>
</organism>
<gene>
    <name evidence="3" type="ORF">EZS28_017551</name>
</gene>
<dbReference type="EMBL" id="SNRW01004589">
    <property type="protein sequence ID" value="KAA6386924.1"/>
    <property type="molecule type" value="Genomic_DNA"/>
</dbReference>
<accession>A0A5J4VW28</accession>
<keyword evidence="1" id="KW-0175">Coiled coil</keyword>
<comment type="caution">
    <text evidence="3">The sequence shown here is derived from an EMBL/GenBank/DDBJ whole genome shotgun (WGS) entry which is preliminary data.</text>
</comment>
<feature type="region of interest" description="Disordered" evidence="2">
    <location>
        <begin position="730"/>
        <end position="749"/>
    </location>
</feature>
<dbReference type="Proteomes" id="UP000324800">
    <property type="component" value="Unassembled WGS sequence"/>
</dbReference>
<feature type="coiled-coil region" evidence="1">
    <location>
        <begin position="236"/>
        <end position="270"/>
    </location>
</feature>